<keyword evidence="7" id="KW-1133">Transmembrane helix</keyword>
<feature type="transmembrane region" description="Helical" evidence="7">
    <location>
        <begin position="99"/>
        <end position="122"/>
    </location>
</feature>
<dbReference type="InterPro" id="IPR036097">
    <property type="entry name" value="HisK_dim/P_sf"/>
</dbReference>
<dbReference type="RefSeq" id="WP_135585726.1">
    <property type="nucleotide sequence ID" value="NZ_RQEP01000005.1"/>
</dbReference>
<evidence type="ECO:0000259" key="8">
    <source>
        <dbReference type="PROSITE" id="PS50109"/>
    </source>
</evidence>
<feature type="transmembrane region" description="Helical" evidence="7">
    <location>
        <begin position="272"/>
        <end position="294"/>
    </location>
</feature>
<dbReference type="Pfam" id="PF02518">
    <property type="entry name" value="HATPase_c"/>
    <property type="match status" value="1"/>
</dbReference>
<dbReference type="InterPro" id="IPR000700">
    <property type="entry name" value="PAS-assoc_C"/>
</dbReference>
<dbReference type="Gene3D" id="1.10.287.130">
    <property type="match status" value="1"/>
</dbReference>
<feature type="transmembrane region" description="Helical" evidence="7">
    <location>
        <begin position="202"/>
        <end position="225"/>
    </location>
</feature>
<dbReference type="InterPro" id="IPR001610">
    <property type="entry name" value="PAC"/>
</dbReference>
<feature type="transmembrane region" description="Helical" evidence="7">
    <location>
        <begin position="26"/>
        <end position="44"/>
    </location>
</feature>
<dbReference type="InterPro" id="IPR035965">
    <property type="entry name" value="PAS-like_dom_sf"/>
</dbReference>
<feature type="domain" description="Histidine kinase" evidence="8">
    <location>
        <begin position="933"/>
        <end position="1040"/>
    </location>
</feature>
<evidence type="ECO:0000313" key="13">
    <source>
        <dbReference type="Proteomes" id="UP000297453"/>
    </source>
</evidence>
<dbReference type="PROSITE" id="PS50113">
    <property type="entry name" value="PAC"/>
    <property type="match status" value="1"/>
</dbReference>
<protein>
    <recommendedName>
        <fullName evidence="3">histidine kinase</fullName>
        <ecNumber evidence="3">2.7.13.3</ecNumber>
    </recommendedName>
</protein>
<dbReference type="EMBL" id="RQEP01000005">
    <property type="protein sequence ID" value="TGK07657.1"/>
    <property type="molecule type" value="Genomic_DNA"/>
</dbReference>
<feature type="transmembrane region" description="Helical" evidence="7">
    <location>
        <begin position="64"/>
        <end position="87"/>
    </location>
</feature>
<dbReference type="CDD" id="cd06225">
    <property type="entry name" value="HAMP"/>
    <property type="match status" value="1"/>
</dbReference>
<keyword evidence="13" id="KW-1185">Reference proteome</keyword>
<dbReference type="PANTHER" id="PTHR43065:SF48">
    <property type="entry name" value="HISTIDINE KINASE"/>
    <property type="match status" value="1"/>
</dbReference>
<dbReference type="PROSITE" id="PS50885">
    <property type="entry name" value="HAMP"/>
    <property type="match status" value="1"/>
</dbReference>
<name>A0A4R9G9T4_9LEPT</name>
<dbReference type="Proteomes" id="UP000297453">
    <property type="component" value="Unassembled WGS sequence"/>
</dbReference>
<comment type="caution">
    <text evidence="12">The sequence shown here is derived from an EMBL/GenBank/DDBJ whole genome shotgun (WGS) entry which is preliminary data.</text>
</comment>
<dbReference type="Gene3D" id="3.30.565.10">
    <property type="entry name" value="Histidine kinase-like ATPase, C-terminal domain"/>
    <property type="match status" value="1"/>
</dbReference>
<keyword evidence="5" id="KW-0808">Transferase</keyword>
<feature type="domain" description="HAMP" evidence="11">
    <location>
        <begin position="477"/>
        <end position="529"/>
    </location>
</feature>
<dbReference type="SUPFAM" id="SSF158472">
    <property type="entry name" value="HAMP domain-like"/>
    <property type="match status" value="1"/>
</dbReference>
<dbReference type="PROSITE" id="PS50112">
    <property type="entry name" value="PAS"/>
    <property type="match status" value="1"/>
</dbReference>
<dbReference type="Gene3D" id="6.10.340.10">
    <property type="match status" value="1"/>
</dbReference>
<dbReference type="SMART" id="SM00086">
    <property type="entry name" value="PAC"/>
    <property type="match status" value="1"/>
</dbReference>
<dbReference type="SMART" id="SM00387">
    <property type="entry name" value="HATPase_c"/>
    <property type="match status" value="1"/>
</dbReference>
<evidence type="ECO:0000256" key="7">
    <source>
        <dbReference type="SAM" id="Phobius"/>
    </source>
</evidence>
<dbReference type="InterPro" id="IPR013655">
    <property type="entry name" value="PAS_fold_3"/>
</dbReference>
<evidence type="ECO:0000259" key="9">
    <source>
        <dbReference type="PROSITE" id="PS50112"/>
    </source>
</evidence>
<dbReference type="CDD" id="cd00082">
    <property type="entry name" value="HisKA"/>
    <property type="match status" value="1"/>
</dbReference>
<dbReference type="SUPFAM" id="SSF47384">
    <property type="entry name" value="Homodimeric domain of signal transducing histidine kinase"/>
    <property type="match status" value="1"/>
</dbReference>
<dbReference type="Gene3D" id="3.30.450.20">
    <property type="entry name" value="PAS domain"/>
    <property type="match status" value="2"/>
</dbReference>
<dbReference type="InterPro" id="IPR036890">
    <property type="entry name" value="HATPase_C_sf"/>
</dbReference>
<sequence>MNLVIQRLEEIFASIPLPLLDIWGRFGYIVGIFLMVSAFGGFTFRAGGNWNFGRQRQVWDAPALLSVAFTFVLIFVTGYIGSFIVLVPGAQTFESLKDLSVFVCILLFGYPALIAVPFAYGLSDLIEGVPPNFLADWFLGYFINPSCFWVAYQLIGRDPDFRRPKTWSLYFLFVIIFMSIEPQLWGYICSDKFTPEISYRNITPALFFTTGITWAFAPFAVLIAYPVSRKYNLFWAEIPGHIQESVLSYKEWYWENGKKHKDMLGYGWPIRMFLVGPFILLVLILVGSTAYLTLRSSEIAADKMASRLHQEISENINLQLDAALAGSSSLDFQKIQKLLHGTNIARSGRAFIIDREGKEIATSFASKEEDTPSIESSDQVARDAVQALLLDSKDLKRIKSAFQFRFDVVTAKPVSRETWLAQVTPYQDLSGNIQWIVITAMPASYYLEGVRLGNSESAKVFAIALLLSLLVAVFLAGVVTAPISRMSVASQAMAEGDLTQRVPTSRLEELGTLSLSFNHMAEQLQDAFHQMKLIEEKLLERNQFIESILDITPDILYIYDLKERKNVYSNNSVYRMLGYTMEDIKDMDSNIMPRLMHPEDFENYSKNIFPRYFSASDKDLIEYQYRLKHLEGHWIWLVSRALIYRREPDGTPIQIFGIANDITKNKQAEEMILDLNANLEKRIDIRTEELKKSNSDLVEAVEYQKSIMKELRETQGQLLLSEKLAALGQLAAGMTHELNTPLGAIVSSNRAIIDILYTEIKEIPDLILNLDTEERANFKILLDESLKETSQLEILPNRSLRKEMISNLKEWNIPNPESVSNLILEMGLHSLGNRLPDLLRGRNSLKTLNAVSSIASVVRLSNVISIATGKASYVVDALKHYLNPGDKQQQPEDEISPIDIEAEIETILTLYHNKIKFGVEIVKRYETKEKCFGDANKLNQVWINLLNNGLQAINYEGKIEISIEKTENWVVVSFIDFGSGIPKEIQAKIFDPFFTTKKPGEGIGLGLDISKKIVEKIGGKIEFESRPGRTKFSVWLKSVNSEKGEPIGNQD</sequence>
<dbReference type="NCBIfam" id="TIGR00229">
    <property type="entry name" value="sensory_box"/>
    <property type="match status" value="1"/>
</dbReference>
<evidence type="ECO:0000256" key="3">
    <source>
        <dbReference type="ARBA" id="ARBA00012438"/>
    </source>
</evidence>
<feature type="transmembrane region" description="Helical" evidence="7">
    <location>
        <begin position="460"/>
        <end position="483"/>
    </location>
</feature>
<evidence type="ECO:0000256" key="5">
    <source>
        <dbReference type="ARBA" id="ARBA00022679"/>
    </source>
</evidence>
<comment type="subcellular location">
    <subcellularLocation>
        <location evidence="2">Membrane</location>
    </subcellularLocation>
</comment>
<dbReference type="InterPro" id="IPR003660">
    <property type="entry name" value="HAMP_dom"/>
</dbReference>
<keyword evidence="7" id="KW-0812">Transmembrane</keyword>
<dbReference type="OrthoDB" id="338017at2"/>
<dbReference type="GO" id="GO:0000155">
    <property type="term" value="F:phosphorelay sensor kinase activity"/>
    <property type="evidence" value="ECO:0007669"/>
    <property type="project" value="InterPro"/>
</dbReference>
<dbReference type="EC" id="2.7.13.3" evidence="3"/>
<comment type="catalytic activity">
    <reaction evidence="1">
        <text>ATP + protein L-histidine = ADP + protein N-phospho-L-histidine.</text>
        <dbReference type="EC" id="2.7.13.3"/>
    </reaction>
</comment>
<evidence type="ECO:0000259" key="10">
    <source>
        <dbReference type="PROSITE" id="PS50113"/>
    </source>
</evidence>
<dbReference type="PROSITE" id="PS50109">
    <property type="entry name" value="HIS_KIN"/>
    <property type="match status" value="1"/>
</dbReference>
<feature type="domain" description="PAS" evidence="9">
    <location>
        <begin position="541"/>
        <end position="608"/>
    </location>
</feature>
<evidence type="ECO:0000313" key="12">
    <source>
        <dbReference type="EMBL" id="TGK07657.1"/>
    </source>
</evidence>
<dbReference type="Pfam" id="PF08447">
    <property type="entry name" value="PAS_3"/>
    <property type="match status" value="1"/>
</dbReference>
<keyword evidence="6" id="KW-0418">Kinase</keyword>
<dbReference type="PANTHER" id="PTHR43065">
    <property type="entry name" value="SENSOR HISTIDINE KINASE"/>
    <property type="match status" value="1"/>
</dbReference>
<evidence type="ECO:0000256" key="1">
    <source>
        <dbReference type="ARBA" id="ARBA00000085"/>
    </source>
</evidence>
<reference evidence="12" key="1">
    <citation type="journal article" date="2019" name="PLoS Negl. Trop. Dis.">
        <title>Revisiting the worldwide diversity of Leptospira species in the environment.</title>
        <authorList>
            <person name="Vincent A.T."/>
            <person name="Schiettekatte O."/>
            <person name="Bourhy P."/>
            <person name="Veyrier F.J."/>
            <person name="Picardeau M."/>
        </authorList>
    </citation>
    <scope>NUCLEOTIDE SEQUENCE [LARGE SCALE GENOMIC DNA]</scope>
    <source>
        <strain evidence="12">SSS9</strain>
    </source>
</reference>
<dbReference type="PRINTS" id="PR00344">
    <property type="entry name" value="BCTRLSENSOR"/>
</dbReference>
<accession>A0A4R9G9T4</accession>
<dbReference type="InterPro" id="IPR003594">
    <property type="entry name" value="HATPase_dom"/>
</dbReference>
<feature type="domain" description="PAC" evidence="10">
    <location>
        <begin position="621"/>
        <end position="674"/>
    </location>
</feature>
<gene>
    <name evidence="12" type="ORF">EHO59_06040</name>
</gene>
<evidence type="ECO:0000256" key="6">
    <source>
        <dbReference type="ARBA" id="ARBA00022777"/>
    </source>
</evidence>
<proteinExistence type="predicted"/>
<dbReference type="InterPro" id="IPR004358">
    <property type="entry name" value="Sig_transdc_His_kin-like_C"/>
</dbReference>
<evidence type="ECO:0000256" key="2">
    <source>
        <dbReference type="ARBA" id="ARBA00004370"/>
    </source>
</evidence>
<dbReference type="InterPro" id="IPR005467">
    <property type="entry name" value="His_kinase_dom"/>
</dbReference>
<evidence type="ECO:0000259" key="11">
    <source>
        <dbReference type="PROSITE" id="PS50885"/>
    </source>
</evidence>
<dbReference type="SUPFAM" id="SSF55874">
    <property type="entry name" value="ATPase domain of HSP90 chaperone/DNA topoisomerase II/histidine kinase"/>
    <property type="match status" value="1"/>
</dbReference>
<dbReference type="GO" id="GO:0016020">
    <property type="term" value="C:membrane"/>
    <property type="evidence" value="ECO:0007669"/>
    <property type="project" value="UniProtKB-SubCell"/>
</dbReference>
<dbReference type="AlphaFoldDB" id="A0A4R9G9T4"/>
<dbReference type="InterPro" id="IPR000014">
    <property type="entry name" value="PAS"/>
</dbReference>
<evidence type="ECO:0000256" key="4">
    <source>
        <dbReference type="ARBA" id="ARBA00022553"/>
    </source>
</evidence>
<dbReference type="SMART" id="SM00304">
    <property type="entry name" value="HAMP"/>
    <property type="match status" value="1"/>
</dbReference>
<organism evidence="12 13">
    <name type="scientific">Leptospira semungkisensis</name>
    <dbReference type="NCBI Taxonomy" id="2484985"/>
    <lineage>
        <taxon>Bacteria</taxon>
        <taxon>Pseudomonadati</taxon>
        <taxon>Spirochaetota</taxon>
        <taxon>Spirochaetia</taxon>
        <taxon>Leptospirales</taxon>
        <taxon>Leptospiraceae</taxon>
        <taxon>Leptospira</taxon>
    </lineage>
</organism>
<feature type="transmembrane region" description="Helical" evidence="7">
    <location>
        <begin position="167"/>
        <end position="190"/>
    </location>
</feature>
<keyword evidence="4" id="KW-0597">Phosphoprotein</keyword>
<keyword evidence="7" id="KW-0472">Membrane</keyword>
<dbReference type="SUPFAM" id="SSF55785">
    <property type="entry name" value="PYP-like sensor domain (PAS domain)"/>
    <property type="match status" value="1"/>
</dbReference>
<dbReference type="InterPro" id="IPR003661">
    <property type="entry name" value="HisK_dim/P_dom"/>
</dbReference>
<dbReference type="Pfam" id="PF00672">
    <property type="entry name" value="HAMP"/>
    <property type="match status" value="1"/>
</dbReference>
<feature type="transmembrane region" description="Helical" evidence="7">
    <location>
        <begin position="134"/>
        <end position="155"/>
    </location>
</feature>